<dbReference type="PANTHER" id="PTHR21321">
    <property type="entry name" value="PNAS-3 RELATED"/>
    <property type="match status" value="1"/>
</dbReference>
<dbReference type="SUPFAM" id="SSF50249">
    <property type="entry name" value="Nucleic acid-binding proteins"/>
    <property type="match status" value="1"/>
</dbReference>
<dbReference type="GO" id="GO:0034475">
    <property type="term" value="P:U4 snRNA 3'-end processing"/>
    <property type="evidence" value="ECO:0007669"/>
    <property type="project" value="TreeGrafter"/>
</dbReference>
<dbReference type="GO" id="GO:0071034">
    <property type="term" value="P:CUT catabolic process"/>
    <property type="evidence" value="ECO:0007669"/>
    <property type="project" value="TreeGrafter"/>
</dbReference>
<dbReference type="InterPro" id="IPR048565">
    <property type="entry name" value="S1_RRP4"/>
</dbReference>
<comment type="subunit">
    <text evidence="5">Component of the archaeal exosome complex. Forms a trimer of Rrp4 and/or Csl4 subunits. The trimer associates with an hexameric ring-like arrangement composed of 3 Rrp41-Rrp42 heterodimers.</text>
</comment>
<evidence type="ECO:0000313" key="7">
    <source>
        <dbReference type="EMBL" id="HEW52805.1"/>
    </source>
</evidence>
<dbReference type="GO" id="GO:0000467">
    <property type="term" value="P:exonucleolytic trimming to generate mature 3'-end of 5.8S rRNA from tricistronic rRNA transcript (SSU-rRNA, 5.8S rRNA, LSU-rRNA)"/>
    <property type="evidence" value="ECO:0007669"/>
    <property type="project" value="TreeGrafter"/>
</dbReference>
<comment type="caution">
    <text evidence="7">The sequence shown here is derived from an EMBL/GenBank/DDBJ whole genome shotgun (WGS) entry which is preliminary data.</text>
</comment>
<dbReference type="GO" id="GO:0071051">
    <property type="term" value="P:poly(A)-dependent snoRNA 3'-end processing"/>
    <property type="evidence" value="ECO:0007669"/>
    <property type="project" value="TreeGrafter"/>
</dbReference>
<evidence type="ECO:0000256" key="2">
    <source>
        <dbReference type="ARBA" id="ARBA00022490"/>
    </source>
</evidence>
<dbReference type="NCBIfam" id="NF003181">
    <property type="entry name" value="PRK04163.1-1"/>
    <property type="match status" value="1"/>
</dbReference>
<dbReference type="InterPro" id="IPR004088">
    <property type="entry name" value="KH_dom_type_1"/>
</dbReference>
<reference evidence="7" key="1">
    <citation type="journal article" date="2020" name="mSystems">
        <title>Genome- and Community-Level Interaction Insights into Carbon Utilization and Element Cycling Functions of Hydrothermarchaeota in Hydrothermal Sediment.</title>
        <authorList>
            <person name="Zhou Z."/>
            <person name="Liu Y."/>
            <person name="Xu W."/>
            <person name="Pan J."/>
            <person name="Luo Z.H."/>
            <person name="Li M."/>
        </authorList>
    </citation>
    <scope>NUCLEOTIDE SEQUENCE [LARGE SCALE GENOMIC DNA]</scope>
    <source>
        <strain evidence="7">SpSt-16</strain>
    </source>
</reference>
<organism evidence="7">
    <name type="scientific">Ignisphaera aggregans</name>
    <dbReference type="NCBI Taxonomy" id="334771"/>
    <lineage>
        <taxon>Archaea</taxon>
        <taxon>Thermoproteota</taxon>
        <taxon>Thermoprotei</taxon>
        <taxon>Desulfurococcales</taxon>
        <taxon>Desulfurococcaceae</taxon>
        <taxon>Ignisphaera</taxon>
    </lineage>
</organism>
<evidence type="ECO:0000256" key="3">
    <source>
        <dbReference type="ARBA" id="ARBA00022835"/>
    </source>
</evidence>
<evidence type="ECO:0000256" key="1">
    <source>
        <dbReference type="ARBA" id="ARBA00009155"/>
    </source>
</evidence>
<comment type="subcellular location">
    <subcellularLocation>
        <location evidence="5">Cytoplasm</location>
    </subcellularLocation>
</comment>
<dbReference type="InterPro" id="IPR036612">
    <property type="entry name" value="KH_dom_type_1_sf"/>
</dbReference>
<protein>
    <recommendedName>
        <fullName evidence="5">Exosome complex component Rrp4</fullName>
    </recommendedName>
</protein>
<dbReference type="GO" id="GO:0000178">
    <property type="term" value="C:exosome (RNase complex)"/>
    <property type="evidence" value="ECO:0007669"/>
    <property type="project" value="UniProtKB-KW"/>
</dbReference>
<dbReference type="InterPro" id="IPR012340">
    <property type="entry name" value="NA-bd_OB-fold"/>
</dbReference>
<evidence type="ECO:0000256" key="5">
    <source>
        <dbReference type="HAMAP-Rule" id="MF_00623"/>
    </source>
</evidence>
<proteinExistence type="inferred from homology"/>
<dbReference type="GO" id="GO:0008143">
    <property type="term" value="F:poly(A) binding"/>
    <property type="evidence" value="ECO:0007669"/>
    <property type="project" value="InterPro"/>
</dbReference>
<dbReference type="InterPro" id="IPR023474">
    <property type="entry name" value="Rrp4"/>
</dbReference>
<dbReference type="HAMAP" id="MF_00623">
    <property type="entry name" value="Exosome_Rrp4"/>
    <property type="match status" value="1"/>
</dbReference>
<keyword evidence="4 5" id="KW-0694">RNA-binding</keyword>
<dbReference type="CDD" id="cd05789">
    <property type="entry name" value="S1_Rrp4"/>
    <property type="match status" value="1"/>
</dbReference>
<dbReference type="FunFam" id="2.40.50.140:FF:000127">
    <property type="entry name" value="Exosome complex component RRP40"/>
    <property type="match status" value="1"/>
</dbReference>
<dbReference type="GO" id="GO:0005737">
    <property type="term" value="C:cytoplasm"/>
    <property type="evidence" value="ECO:0007669"/>
    <property type="project" value="UniProtKB-SubCell"/>
</dbReference>
<comment type="similarity">
    <text evidence="1 5">Belongs to the RRP4 family.</text>
</comment>
<name>A0A7C2ZUU3_9CREN</name>
<dbReference type="Pfam" id="PF21266">
    <property type="entry name" value="S1_RRP4"/>
    <property type="match status" value="1"/>
</dbReference>
<dbReference type="PROSITE" id="PS50126">
    <property type="entry name" value="S1"/>
    <property type="match status" value="1"/>
</dbReference>
<dbReference type="SMART" id="SM00316">
    <property type="entry name" value="S1"/>
    <property type="match status" value="1"/>
</dbReference>
<keyword evidence="3 5" id="KW-0271">Exosome</keyword>
<dbReference type="Gene3D" id="3.30.1370.10">
    <property type="entry name" value="K Homology domain, type 1"/>
    <property type="match status" value="1"/>
</dbReference>
<evidence type="ECO:0000256" key="4">
    <source>
        <dbReference type="ARBA" id="ARBA00022884"/>
    </source>
</evidence>
<evidence type="ECO:0000259" key="6">
    <source>
        <dbReference type="PROSITE" id="PS50126"/>
    </source>
</evidence>
<keyword evidence="2 5" id="KW-0963">Cytoplasm</keyword>
<dbReference type="CDD" id="cd22524">
    <property type="entry name" value="KH-I_Rrp4_prokar"/>
    <property type="match status" value="1"/>
</dbReference>
<dbReference type="SUPFAM" id="SSF54791">
    <property type="entry name" value="Eukaryotic type KH-domain (KH-domain type I)"/>
    <property type="match status" value="1"/>
</dbReference>
<dbReference type="Gene3D" id="2.40.50.140">
    <property type="entry name" value="Nucleic acid-binding proteins"/>
    <property type="match status" value="1"/>
</dbReference>
<accession>A0A7C2ZUU3</accession>
<dbReference type="InterPro" id="IPR003029">
    <property type="entry name" value="S1_domain"/>
</dbReference>
<dbReference type="PANTHER" id="PTHR21321:SF4">
    <property type="entry name" value="EXOSOME COMPLEX COMPONENT RRP4"/>
    <property type="match status" value="1"/>
</dbReference>
<gene>
    <name evidence="5" type="primary">rrp4</name>
    <name evidence="7" type="ORF">ENO77_01325</name>
</gene>
<dbReference type="Pfam" id="PF15985">
    <property type="entry name" value="KH_6"/>
    <property type="match status" value="1"/>
</dbReference>
<comment type="function">
    <text evidence="5">Non-catalytic component of the exosome, which is a complex involved in RNA degradation. Increases the RNA binding and the efficiency of RNA degradation. Confers strong poly(A) specificity to the exosome.</text>
</comment>
<feature type="domain" description="S1 motif" evidence="6">
    <location>
        <begin position="77"/>
        <end position="150"/>
    </location>
</feature>
<sequence>MAKSEGSTQTITKRSIALPGDIIQAPPDNIIDVHNCVLKEKDLNIVTVVSLLDIEEVGEGSRYKLIPLKGRYIPKEGDVVVGIVKDVTLSSWIVDINAPYDGVLNASDYLGRPFSPTTENIRKYLDIGDVIVAKIAQFDRTRNPVLTTQDKDLGKVVEGSLIEIEPSKVARVIGKRHSMISMLEEMTQCKIIVGNNGRIILKCNDTEHEYIAVLAIKKIERESHMPGLTERIRSFIIEEKIKRGLIKHEGE</sequence>
<dbReference type="InterPro" id="IPR026699">
    <property type="entry name" value="Exosome_RNA_bind1/RRP40/RRP4"/>
</dbReference>
<dbReference type="EMBL" id="DSGT01000003">
    <property type="protein sequence ID" value="HEW52805.1"/>
    <property type="molecule type" value="Genomic_DNA"/>
</dbReference>
<dbReference type="AlphaFoldDB" id="A0A7C2ZUU3"/>